<dbReference type="Pfam" id="PF13443">
    <property type="entry name" value="HTH_26"/>
    <property type="match status" value="1"/>
</dbReference>
<dbReference type="AlphaFoldDB" id="A0A4R0PF96"/>
<comment type="caution">
    <text evidence="2">The sequence shown here is derived from an EMBL/GenBank/DDBJ whole genome shotgun (WGS) entry which is preliminary data.</text>
</comment>
<keyword evidence="3" id="KW-1185">Reference proteome</keyword>
<dbReference type="InterPro" id="IPR010982">
    <property type="entry name" value="Lambda_DNA-bd_dom_sf"/>
</dbReference>
<gene>
    <name evidence="2" type="ORF">E0D97_06905</name>
</gene>
<evidence type="ECO:0000313" key="2">
    <source>
        <dbReference type="EMBL" id="TCD15259.1"/>
    </source>
</evidence>
<evidence type="ECO:0000313" key="3">
    <source>
        <dbReference type="Proteomes" id="UP000291301"/>
    </source>
</evidence>
<dbReference type="Proteomes" id="UP000291301">
    <property type="component" value="Unassembled WGS sequence"/>
</dbReference>
<name>A0A4R0PF96_9HYPH</name>
<dbReference type="GO" id="GO:0003677">
    <property type="term" value="F:DNA binding"/>
    <property type="evidence" value="ECO:0007669"/>
    <property type="project" value="InterPro"/>
</dbReference>
<feature type="domain" description="HTH cro/C1-type" evidence="1">
    <location>
        <begin position="32"/>
        <end position="79"/>
    </location>
</feature>
<proteinExistence type="predicted"/>
<dbReference type="Gene3D" id="1.10.260.40">
    <property type="entry name" value="lambda repressor-like DNA-binding domains"/>
    <property type="match status" value="1"/>
</dbReference>
<dbReference type="EMBL" id="SJST01000002">
    <property type="protein sequence ID" value="TCD15259.1"/>
    <property type="molecule type" value="Genomic_DNA"/>
</dbReference>
<dbReference type="SUPFAM" id="SSF47413">
    <property type="entry name" value="lambda repressor-like DNA-binding domains"/>
    <property type="match status" value="1"/>
</dbReference>
<accession>A0A4R0PF96</accession>
<evidence type="ECO:0000259" key="1">
    <source>
        <dbReference type="Pfam" id="PF13443"/>
    </source>
</evidence>
<dbReference type="InterPro" id="IPR001387">
    <property type="entry name" value="Cro/C1-type_HTH"/>
</dbReference>
<reference evidence="2 3" key="1">
    <citation type="journal article" date="2015" name="Antonie Van Leeuwenhoek">
        <title>Oricola cellulosilytica gen. nov., sp. nov., a cellulose-degrading bacterium of the family Phyllobacteriaceae isolated from surface seashore water, and emended descriptions of Mesorhizobium loti and Phyllobacterium myrsinacearum.</title>
        <authorList>
            <person name="Hameed A."/>
            <person name="Shahina M."/>
            <person name="Lai W.A."/>
            <person name="Lin S.Y."/>
            <person name="Young L.S."/>
            <person name="Liu Y.C."/>
            <person name="Hsu Y.H."/>
            <person name="Young C.C."/>
        </authorList>
    </citation>
    <scope>NUCLEOTIDE SEQUENCE [LARGE SCALE GENOMIC DNA]</scope>
    <source>
        <strain evidence="2 3">KCTC 52183</strain>
    </source>
</reference>
<organism evidence="2 3">
    <name type="scientific">Oricola cellulosilytica</name>
    <dbReference type="NCBI Taxonomy" id="1429082"/>
    <lineage>
        <taxon>Bacteria</taxon>
        <taxon>Pseudomonadati</taxon>
        <taxon>Pseudomonadota</taxon>
        <taxon>Alphaproteobacteria</taxon>
        <taxon>Hyphomicrobiales</taxon>
        <taxon>Ahrensiaceae</taxon>
        <taxon>Oricola</taxon>
    </lineage>
</organism>
<sequence length="143" mass="16169">MHVHIERINMQNKSRAARKISKQITKLTGRKSQKDISDQAGFSRPNVLSMLKNDVLKLPLDRVPALAKALECDVGELFSAALEQHYNMETIRSLRAVMTELSANELEWIDFLRKASKNSDPKMTATRQKVLAALLKPSESLPR</sequence>
<protein>
    <submittedName>
        <fullName evidence="2">XRE family transcriptional regulator</fullName>
    </submittedName>
</protein>